<evidence type="ECO:0000256" key="1">
    <source>
        <dbReference type="ARBA" id="ARBA00004123"/>
    </source>
</evidence>
<feature type="compositionally biased region" description="Polar residues" evidence="8">
    <location>
        <begin position="34"/>
        <end position="50"/>
    </location>
</feature>
<dbReference type="GO" id="GO:0032259">
    <property type="term" value="P:methylation"/>
    <property type="evidence" value="ECO:0007669"/>
    <property type="project" value="UniProtKB-KW"/>
</dbReference>
<dbReference type="InterPro" id="IPR046341">
    <property type="entry name" value="SET_dom_sf"/>
</dbReference>
<evidence type="ECO:0000256" key="5">
    <source>
        <dbReference type="ARBA" id="ARBA00022679"/>
    </source>
</evidence>
<evidence type="ECO:0000313" key="11">
    <source>
        <dbReference type="EMBL" id="CAD0083648.1"/>
    </source>
</evidence>
<keyword evidence="12" id="KW-1185">Reference proteome</keyword>
<evidence type="ECO:0000259" key="9">
    <source>
        <dbReference type="PROSITE" id="PS50868"/>
    </source>
</evidence>
<dbReference type="Pfam" id="PF17907">
    <property type="entry name" value="AWS"/>
    <property type="match status" value="1"/>
</dbReference>
<feature type="non-terminal residue" evidence="11">
    <location>
        <position position="495"/>
    </location>
</feature>
<feature type="domain" description="Post-SET" evidence="9">
    <location>
        <begin position="369"/>
        <end position="385"/>
    </location>
</feature>
<evidence type="ECO:0000256" key="2">
    <source>
        <dbReference type="ARBA" id="ARBA00004286"/>
    </source>
</evidence>
<dbReference type="AlphaFoldDB" id="A0A9N8JDU7"/>
<sequence length="495" mass="55655">MARLLPRRKLAPVTYNLRRRTHHDVAAVRETLTRDLSGNSNVHHASQPPSSAAGHQPSNHSAKTLNMHDGVDSIPARNVPDIPREKWYRRRASSDRSNHMSSPDIRRCTEEKRKASEAEKTDRRRSGRLLAIGRSGKLNEAVQPTADTVDVQSTHTKRSSSFTKRRNTFTSPTASCPKPKRLLNTSSNASATLHHKIREAKLKAWTRIYKNRLVGDAKRYWKKPKIETSLCICTVPVPGSPEPGCGEHCLNRVMDYECDLDNCGLGDLCTNRDFSGLAIRLARTKSTDQRSKCDPSSIGVELFKTRDRGFGVRACTQFEPHQIIVEHTGEIITPSEAGRRMKEDYKDKAVRLDIELTYDYNFNPYSTKNVQECRCGASNCRGILGPRLRHTKKPVDKTEKGRRKVGGPASTALAAKVVKELSKKRRVSPMPKGWVYVDEGMEKIRIEEARKDNEIAWLQKEGVPPATFRSKQRKTRTCSSGGKGKAVRLVQTSNI</sequence>
<comment type="caution">
    <text evidence="11">The sequence shown here is derived from an EMBL/GenBank/DDBJ whole genome shotgun (WGS) entry which is preliminary data.</text>
</comment>
<evidence type="ECO:0000256" key="6">
    <source>
        <dbReference type="ARBA" id="ARBA00022691"/>
    </source>
</evidence>
<feature type="domain" description="AWS" evidence="10">
    <location>
        <begin position="226"/>
        <end position="278"/>
    </location>
</feature>
<keyword evidence="5" id="KW-0808">Transferase</keyword>
<evidence type="ECO:0008006" key="13">
    <source>
        <dbReference type="Google" id="ProtNLM"/>
    </source>
</evidence>
<feature type="region of interest" description="Disordered" evidence="8">
    <location>
        <begin position="32"/>
        <end position="128"/>
    </location>
</feature>
<dbReference type="InterPro" id="IPR050777">
    <property type="entry name" value="SET2_Histone-Lys_MeTrsfase"/>
</dbReference>
<dbReference type="Gene3D" id="2.170.270.10">
    <property type="entry name" value="SET domain"/>
    <property type="match status" value="2"/>
</dbReference>
<dbReference type="SMART" id="SM00570">
    <property type="entry name" value="AWS"/>
    <property type="match status" value="1"/>
</dbReference>
<dbReference type="SMART" id="SM00508">
    <property type="entry name" value="PostSET"/>
    <property type="match status" value="1"/>
</dbReference>
<keyword evidence="6" id="KW-0949">S-adenosyl-L-methionine</keyword>
<evidence type="ECO:0000256" key="4">
    <source>
        <dbReference type="ARBA" id="ARBA00022603"/>
    </source>
</evidence>
<evidence type="ECO:0000259" key="10">
    <source>
        <dbReference type="PROSITE" id="PS51215"/>
    </source>
</evidence>
<accession>A0A9N8JDU7</accession>
<keyword evidence="3" id="KW-0158">Chromosome</keyword>
<dbReference type="Proteomes" id="UP000716446">
    <property type="component" value="Unassembled WGS sequence"/>
</dbReference>
<proteinExistence type="predicted"/>
<gene>
    <name evidence="11" type="ORF">AWRI4619_LOCUS2215</name>
</gene>
<evidence type="ECO:0000256" key="3">
    <source>
        <dbReference type="ARBA" id="ARBA00022454"/>
    </source>
</evidence>
<dbReference type="PROSITE" id="PS50868">
    <property type="entry name" value="POST_SET"/>
    <property type="match status" value="1"/>
</dbReference>
<evidence type="ECO:0000313" key="12">
    <source>
        <dbReference type="Proteomes" id="UP000716446"/>
    </source>
</evidence>
<feature type="compositionally biased region" description="Basic and acidic residues" evidence="8">
    <location>
        <begin position="82"/>
        <end position="124"/>
    </location>
</feature>
<dbReference type="SUPFAM" id="SSF82199">
    <property type="entry name" value="SET domain"/>
    <property type="match status" value="1"/>
</dbReference>
<evidence type="ECO:0000256" key="8">
    <source>
        <dbReference type="SAM" id="MobiDB-lite"/>
    </source>
</evidence>
<feature type="region of interest" description="Disordered" evidence="8">
    <location>
        <begin position="147"/>
        <end position="177"/>
    </location>
</feature>
<name>A0A9N8JDU7_9PEZI</name>
<feature type="compositionally biased region" description="Basic residues" evidence="8">
    <location>
        <begin position="155"/>
        <end position="167"/>
    </location>
</feature>
<dbReference type="PANTHER" id="PTHR22884">
    <property type="entry name" value="SET DOMAIN PROTEINS"/>
    <property type="match status" value="1"/>
</dbReference>
<keyword evidence="7" id="KW-0539">Nucleus</keyword>
<organism evidence="11 12">
    <name type="scientific">Aureobasidium vineae</name>
    <dbReference type="NCBI Taxonomy" id="2773715"/>
    <lineage>
        <taxon>Eukaryota</taxon>
        <taxon>Fungi</taxon>
        <taxon>Dikarya</taxon>
        <taxon>Ascomycota</taxon>
        <taxon>Pezizomycotina</taxon>
        <taxon>Dothideomycetes</taxon>
        <taxon>Dothideomycetidae</taxon>
        <taxon>Dothideales</taxon>
        <taxon>Saccotheciaceae</taxon>
        <taxon>Aureobasidium</taxon>
    </lineage>
</organism>
<dbReference type="InterPro" id="IPR006560">
    <property type="entry name" value="AWS_dom"/>
</dbReference>
<protein>
    <recommendedName>
        <fullName evidence="13">SET domain-containing protein</fullName>
    </recommendedName>
</protein>
<keyword evidence="4" id="KW-0489">Methyltransferase</keyword>
<dbReference type="GO" id="GO:0042054">
    <property type="term" value="F:histone methyltransferase activity"/>
    <property type="evidence" value="ECO:0007669"/>
    <property type="project" value="InterPro"/>
</dbReference>
<dbReference type="EMBL" id="CAIJEN010000002">
    <property type="protein sequence ID" value="CAD0083648.1"/>
    <property type="molecule type" value="Genomic_DNA"/>
</dbReference>
<dbReference type="GO" id="GO:0005634">
    <property type="term" value="C:nucleus"/>
    <property type="evidence" value="ECO:0007669"/>
    <property type="project" value="UniProtKB-SubCell"/>
</dbReference>
<comment type="subcellular location">
    <subcellularLocation>
        <location evidence="2">Chromosome</location>
    </subcellularLocation>
    <subcellularLocation>
        <location evidence="1">Nucleus</location>
    </subcellularLocation>
</comment>
<evidence type="ECO:0000256" key="7">
    <source>
        <dbReference type="ARBA" id="ARBA00023242"/>
    </source>
</evidence>
<dbReference type="GO" id="GO:0005694">
    <property type="term" value="C:chromosome"/>
    <property type="evidence" value="ECO:0007669"/>
    <property type="project" value="UniProtKB-SubCell"/>
</dbReference>
<reference evidence="11" key="1">
    <citation type="submission" date="2020-06" db="EMBL/GenBank/DDBJ databases">
        <authorList>
            <person name="Onetto C."/>
        </authorList>
    </citation>
    <scope>NUCLEOTIDE SEQUENCE</scope>
</reference>
<dbReference type="PROSITE" id="PS51215">
    <property type="entry name" value="AWS"/>
    <property type="match status" value="1"/>
</dbReference>
<dbReference type="InterPro" id="IPR003616">
    <property type="entry name" value="Post-SET_dom"/>
</dbReference>